<keyword evidence="4" id="KW-0050">Antiport</keyword>
<evidence type="ECO:0000256" key="8">
    <source>
        <dbReference type="ARBA" id="ARBA00023053"/>
    </source>
</evidence>
<feature type="transmembrane region" description="Helical" evidence="12">
    <location>
        <begin position="235"/>
        <end position="254"/>
    </location>
</feature>
<reference evidence="14 15" key="1">
    <citation type="submission" date="2016-10" db="EMBL/GenBank/DDBJ databases">
        <authorList>
            <person name="de Groot N.N."/>
        </authorList>
    </citation>
    <scope>NUCLEOTIDE SEQUENCE [LARGE SCALE GENOMIC DNA]</scope>
    <source>
        <strain evidence="14 15">BH539</strain>
    </source>
</reference>
<evidence type="ECO:0000259" key="13">
    <source>
        <dbReference type="Pfam" id="PF00999"/>
    </source>
</evidence>
<evidence type="ECO:0000256" key="12">
    <source>
        <dbReference type="SAM" id="Phobius"/>
    </source>
</evidence>
<evidence type="ECO:0000256" key="2">
    <source>
        <dbReference type="ARBA" id="ARBA00007367"/>
    </source>
</evidence>
<sequence>MLNLAALFITLTALCMWFNQRVLRLPPTIGVMAIALALSVMVIALDHVTVTTVFAQTAEAWLARIDFNVLLMDGMLSLLLFAGALHVDLSKLHHYRVSIGLLATLGVLVSTGVIGTAAWWLFQQVGMGVPYAFCLVFGALISPTDPIAVLGIMRNAGAPVDMEIRIVGESLFNDGVAVVVFTALLGVATASGGEGIDIGHLGLLFIEEAGGGILLGLALGGLVHRLMNSINQYQVEVMLSLALVVGGYALAQALHISGPIAMVVAGLIIGNMARIGAMSESTRRYLDAFWELIDEILNAVLFVLIGLELVLMPLSIEVVGIALALVVVILVSRFLIIGVPLRLLSGRRHFRAGTTRVLTWGGLRGGISVALALSLPDGEIRNTLVVTTYVIVLFSILVQGLTIGRLVRHVLKAPR</sequence>
<evidence type="ECO:0000256" key="10">
    <source>
        <dbReference type="ARBA" id="ARBA00023136"/>
    </source>
</evidence>
<feature type="transmembrane region" description="Helical" evidence="12">
    <location>
        <begin position="67"/>
        <end position="87"/>
    </location>
</feature>
<evidence type="ECO:0000256" key="11">
    <source>
        <dbReference type="ARBA" id="ARBA00023201"/>
    </source>
</evidence>
<feature type="transmembrane region" description="Helical" evidence="12">
    <location>
        <begin position="198"/>
        <end position="223"/>
    </location>
</feature>
<evidence type="ECO:0000256" key="9">
    <source>
        <dbReference type="ARBA" id="ARBA00023065"/>
    </source>
</evidence>
<dbReference type="GO" id="GO:0051453">
    <property type="term" value="P:regulation of intracellular pH"/>
    <property type="evidence" value="ECO:0007669"/>
    <property type="project" value="TreeGrafter"/>
</dbReference>
<dbReference type="Pfam" id="PF00999">
    <property type="entry name" value="Na_H_Exchanger"/>
    <property type="match status" value="1"/>
</dbReference>
<feature type="transmembrane region" description="Helical" evidence="12">
    <location>
        <begin position="289"/>
        <end position="312"/>
    </location>
</feature>
<dbReference type="PANTHER" id="PTHR10110:SF195">
    <property type="entry name" value="NA(+)_H(+) ANTIPORTER NHAS2"/>
    <property type="match status" value="1"/>
</dbReference>
<dbReference type="GO" id="GO:0005886">
    <property type="term" value="C:plasma membrane"/>
    <property type="evidence" value="ECO:0007669"/>
    <property type="project" value="UniProtKB-SubCell"/>
</dbReference>
<feature type="transmembrane region" description="Helical" evidence="12">
    <location>
        <begin position="357"/>
        <end position="375"/>
    </location>
</feature>
<keyword evidence="8" id="KW-0915">Sodium</keyword>
<feature type="transmembrane region" description="Helical" evidence="12">
    <location>
        <begin position="99"/>
        <end position="122"/>
    </location>
</feature>
<evidence type="ECO:0000256" key="7">
    <source>
        <dbReference type="ARBA" id="ARBA00022989"/>
    </source>
</evidence>
<keyword evidence="6 12" id="KW-0812">Transmembrane</keyword>
<dbReference type="GO" id="GO:0015386">
    <property type="term" value="F:potassium:proton antiporter activity"/>
    <property type="evidence" value="ECO:0007669"/>
    <property type="project" value="TreeGrafter"/>
</dbReference>
<accession>A0A1G7UDB6</accession>
<keyword evidence="11" id="KW-0739">Sodium transport</keyword>
<evidence type="ECO:0000256" key="6">
    <source>
        <dbReference type="ARBA" id="ARBA00022692"/>
    </source>
</evidence>
<feature type="transmembrane region" description="Helical" evidence="12">
    <location>
        <begin position="318"/>
        <end position="336"/>
    </location>
</feature>
<proteinExistence type="inferred from homology"/>
<comment type="similarity">
    <text evidence="2">Belongs to the monovalent cation:proton antiporter 1 (CPA1) transporter (TC 2.A.36) family.</text>
</comment>
<keyword evidence="7 12" id="KW-1133">Transmembrane helix</keyword>
<feature type="transmembrane region" description="Helical" evidence="12">
    <location>
        <begin position="34"/>
        <end position="55"/>
    </location>
</feature>
<feature type="transmembrane region" description="Helical" evidence="12">
    <location>
        <begin position="387"/>
        <end position="407"/>
    </location>
</feature>
<keyword evidence="10 12" id="KW-0472">Membrane</keyword>
<dbReference type="GO" id="GO:0098719">
    <property type="term" value="P:sodium ion import across plasma membrane"/>
    <property type="evidence" value="ECO:0007669"/>
    <property type="project" value="TreeGrafter"/>
</dbReference>
<keyword evidence="9" id="KW-0406">Ion transport</keyword>
<dbReference type="AlphaFoldDB" id="A0A1G7UDB6"/>
<evidence type="ECO:0000256" key="1">
    <source>
        <dbReference type="ARBA" id="ARBA00004651"/>
    </source>
</evidence>
<evidence type="ECO:0000256" key="4">
    <source>
        <dbReference type="ARBA" id="ARBA00022449"/>
    </source>
</evidence>
<dbReference type="PANTHER" id="PTHR10110">
    <property type="entry name" value="SODIUM/HYDROGEN EXCHANGER"/>
    <property type="match status" value="1"/>
</dbReference>
<gene>
    <name evidence="14" type="ORF">SAMN05216571_11426</name>
</gene>
<keyword evidence="15" id="KW-1185">Reference proteome</keyword>
<dbReference type="OrthoDB" id="9774146at2"/>
<dbReference type="GO" id="GO:0015385">
    <property type="term" value="F:sodium:proton antiporter activity"/>
    <property type="evidence" value="ECO:0007669"/>
    <property type="project" value="InterPro"/>
</dbReference>
<keyword evidence="3" id="KW-0813">Transport</keyword>
<organism evidence="14 15">
    <name type="scientific">Onishia taeanensis</name>
    <dbReference type="NCBI Taxonomy" id="284577"/>
    <lineage>
        <taxon>Bacteria</taxon>
        <taxon>Pseudomonadati</taxon>
        <taxon>Pseudomonadota</taxon>
        <taxon>Gammaproteobacteria</taxon>
        <taxon>Oceanospirillales</taxon>
        <taxon>Halomonadaceae</taxon>
        <taxon>Onishia</taxon>
    </lineage>
</organism>
<keyword evidence="5" id="KW-1003">Cell membrane</keyword>
<dbReference type="InterPro" id="IPR018422">
    <property type="entry name" value="Cation/H_exchanger_CPA1"/>
</dbReference>
<protein>
    <submittedName>
        <fullName evidence="14">Sodium/proton antiporter, CPA1 family</fullName>
    </submittedName>
</protein>
<dbReference type="STRING" id="284577.SAMN05216571_11426"/>
<name>A0A1G7UDB6_9GAMM</name>
<feature type="domain" description="Cation/H+ exchanger transmembrane" evidence="13">
    <location>
        <begin position="11"/>
        <end position="408"/>
    </location>
</feature>
<evidence type="ECO:0000313" key="15">
    <source>
        <dbReference type="Proteomes" id="UP000198641"/>
    </source>
</evidence>
<comment type="subcellular location">
    <subcellularLocation>
        <location evidence="1">Cell membrane</location>
        <topology evidence="1">Multi-pass membrane protein</topology>
    </subcellularLocation>
</comment>
<feature type="transmembrane region" description="Helical" evidence="12">
    <location>
        <begin position="171"/>
        <end position="192"/>
    </location>
</feature>
<evidence type="ECO:0000313" key="14">
    <source>
        <dbReference type="EMBL" id="SDG45328.1"/>
    </source>
</evidence>
<feature type="transmembrane region" description="Helical" evidence="12">
    <location>
        <begin position="260"/>
        <end position="277"/>
    </location>
</feature>
<dbReference type="InterPro" id="IPR006153">
    <property type="entry name" value="Cation/H_exchanger_TM"/>
</dbReference>
<dbReference type="Gene3D" id="6.10.140.1330">
    <property type="match status" value="1"/>
</dbReference>
<dbReference type="EMBL" id="FNCI01000014">
    <property type="protein sequence ID" value="SDG45328.1"/>
    <property type="molecule type" value="Genomic_DNA"/>
</dbReference>
<evidence type="ECO:0000256" key="3">
    <source>
        <dbReference type="ARBA" id="ARBA00022448"/>
    </source>
</evidence>
<evidence type="ECO:0000256" key="5">
    <source>
        <dbReference type="ARBA" id="ARBA00022475"/>
    </source>
</evidence>
<dbReference type="Proteomes" id="UP000198641">
    <property type="component" value="Unassembled WGS sequence"/>
</dbReference>
<dbReference type="RefSeq" id="WP_092527959.1">
    <property type="nucleotide sequence ID" value="NZ_FNCI01000014.1"/>
</dbReference>